<feature type="transmembrane region" description="Helical" evidence="2">
    <location>
        <begin position="92"/>
        <end position="112"/>
    </location>
</feature>
<gene>
    <name evidence="3" type="ORF">Sradi_5799300</name>
</gene>
<dbReference type="GO" id="GO:0042910">
    <property type="term" value="F:xenobiotic transmembrane transporter activity"/>
    <property type="evidence" value="ECO:0007669"/>
    <property type="project" value="InterPro"/>
</dbReference>
<keyword evidence="2" id="KW-0812">Transmembrane</keyword>
<reference evidence="3" key="2">
    <citation type="journal article" date="2024" name="Plant">
        <title>Genomic evolution and insights into agronomic trait innovations of Sesamum species.</title>
        <authorList>
            <person name="Miao H."/>
            <person name="Wang L."/>
            <person name="Qu L."/>
            <person name="Liu H."/>
            <person name="Sun Y."/>
            <person name="Le M."/>
            <person name="Wang Q."/>
            <person name="Wei S."/>
            <person name="Zheng Y."/>
            <person name="Lin W."/>
            <person name="Duan Y."/>
            <person name="Cao H."/>
            <person name="Xiong S."/>
            <person name="Wang X."/>
            <person name="Wei L."/>
            <person name="Li C."/>
            <person name="Ma Q."/>
            <person name="Ju M."/>
            <person name="Zhao R."/>
            <person name="Li G."/>
            <person name="Mu C."/>
            <person name="Tian Q."/>
            <person name="Mei H."/>
            <person name="Zhang T."/>
            <person name="Gao T."/>
            <person name="Zhang H."/>
        </authorList>
    </citation>
    <scope>NUCLEOTIDE SEQUENCE</scope>
    <source>
        <strain evidence="3">G02</strain>
    </source>
</reference>
<evidence type="ECO:0000256" key="1">
    <source>
        <dbReference type="ARBA" id="ARBA00010199"/>
    </source>
</evidence>
<accession>A0AAW2KNP7</accession>
<name>A0AAW2KNP7_SESRA</name>
<dbReference type="EMBL" id="JACGWJ010000027">
    <property type="protein sequence ID" value="KAL0308570.1"/>
    <property type="molecule type" value="Genomic_DNA"/>
</dbReference>
<dbReference type="PANTHER" id="PTHR11206">
    <property type="entry name" value="MULTIDRUG RESISTANCE PROTEIN"/>
    <property type="match status" value="1"/>
</dbReference>
<evidence type="ECO:0000256" key="2">
    <source>
        <dbReference type="SAM" id="Phobius"/>
    </source>
</evidence>
<dbReference type="GO" id="GO:0015297">
    <property type="term" value="F:antiporter activity"/>
    <property type="evidence" value="ECO:0007669"/>
    <property type="project" value="InterPro"/>
</dbReference>
<reference evidence="3" key="1">
    <citation type="submission" date="2020-06" db="EMBL/GenBank/DDBJ databases">
        <authorList>
            <person name="Li T."/>
            <person name="Hu X."/>
            <person name="Zhang T."/>
            <person name="Song X."/>
            <person name="Zhang H."/>
            <person name="Dai N."/>
            <person name="Sheng W."/>
            <person name="Hou X."/>
            <person name="Wei L."/>
        </authorList>
    </citation>
    <scope>NUCLEOTIDE SEQUENCE</scope>
    <source>
        <strain evidence="3">G02</strain>
        <tissue evidence="3">Leaf</tissue>
    </source>
</reference>
<sequence length="156" mass="16731">MGLSAMTFATSMRNRWAQMYTSDLNIVRLTSAALPILGLCELGNCPQTVGCGVVRGTARPSTAANVNLGAFYLVACQWQSGWVLLGVGFRGLWIGLLSAQVCCAGLMLYVVGTTNWEYQAMRAQLLTCAACSETTLPRDGDENDNQPLISVRVTSS</sequence>
<organism evidence="3">
    <name type="scientific">Sesamum radiatum</name>
    <name type="common">Black benniseed</name>
    <dbReference type="NCBI Taxonomy" id="300843"/>
    <lineage>
        <taxon>Eukaryota</taxon>
        <taxon>Viridiplantae</taxon>
        <taxon>Streptophyta</taxon>
        <taxon>Embryophyta</taxon>
        <taxon>Tracheophyta</taxon>
        <taxon>Spermatophyta</taxon>
        <taxon>Magnoliopsida</taxon>
        <taxon>eudicotyledons</taxon>
        <taxon>Gunneridae</taxon>
        <taxon>Pentapetalae</taxon>
        <taxon>asterids</taxon>
        <taxon>lamiids</taxon>
        <taxon>Lamiales</taxon>
        <taxon>Pedaliaceae</taxon>
        <taxon>Sesamum</taxon>
    </lineage>
</organism>
<dbReference type="InterPro" id="IPR002528">
    <property type="entry name" value="MATE_fam"/>
</dbReference>
<dbReference type="AlphaFoldDB" id="A0AAW2KNP7"/>
<proteinExistence type="inferred from homology"/>
<dbReference type="GO" id="GO:0016020">
    <property type="term" value="C:membrane"/>
    <property type="evidence" value="ECO:0007669"/>
    <property type="project" value="InterPro"/>
</dbReference>
<evidence type="ECO:0000313" key="3">
    <source>
        <dbReference type="EMBL" id="KAL0308570.1"/>
    </source>
</evidence>
<keyword evidence="2" id="KW-1133">Transmembrane helix</keyword>
<dbReference type="Pfam" id="PF01554">
    <property type="entry name" value="MatE"/>
    <property type="match status" value="1"/>
</dbReference>
<protein>
    <submittedName>
        <fullName evidence="3">Protein DETOXIFICATION 51</fullName>
    </submittedName>
</protein>
<keyword evidence="2" id="KW-0472">Membrane</keyword>
<comment type="caution">
    <text evidence="3">The sequence shown here is derived from an EMBL/GenBank/DDBJ whole genome shotgun (WGS) entry which is preliminary data.</text>
</comment>
<comment type="similarity">
    <text evidence="1">Belongs to the multi antimicrobial extrusion (MATE) (TC 2.A.66.1) family.</text>
</comment>